<dbReference type="InterPro" id="IPR008493">
    <property type="entry name" value="Hikeshi-like_N"/>
</dbReference>
<dbReference type="PANTHER" id="PTHR12925:SF0">
    <property type="entry name" value="PROTEIN HIKESHI"/>
    <property type="match status" value="1"/>
</dbReference>
<dbReference type="Proteomes" id="UP000325313">
    <property type="component" value="Unassembled WGS sequence"/>
</dbReference>
<dbReference type="Proteomes" id="UP000324748">
    <property type="component" value="Unassembled WGS sequence"/>
</dbReference>
<keyword evidence="6" id="KW-1185">Reference proteome</keyword>
<protein>
    <submittedName>
        <fullName evidence="4">Uncharacterized protein</fullName>
    </submittedName>
</protein>
<organism evidence="4 6">
    <name type="scientific">Puccinia graminis f. sp. tritici</name>
    <dbReference type="NCBI Taxonomy" id="56615"/>
    <lineage>
        <taxon>Eukaryota</taxon>
        <taxon>Fungi</taxon>
        <taxon>Dikarya</taxon>
        <taxon>Basidiomycota</taxon>
        <taxon>Pucciniomycotina</taxon>
        <taxon>Pucciniomycetes</taxon>
        <taxon>Pucciniales</taxon>
        <taxon>Pucciniaceae</taxon>
        <taxon>Puccinia</taxon>
    </lineage>
</organism>
<feature type="domain" description="Hikeshi-like N-terminal" evidence="2">
    <location>
        <begin position="27"/>
        <end position="146"/>
    </location>
</feature>
<dbReference type="EMBL" id="VDEP01000210">
    <property type="protein sequence ID" value="KAA1123200.1"/>
    <property type="molecule type" value="Genomic_DNA"/>
</dbReference>
<dbReference type="GO" id="GO:0005634">
    <property type="term" value="C:nucleus"/>
    <property type="evidence" value="ECO:0007669"/>
    <property type="project" value="TreeGrafter"/>
</dbReference>
<dbReference type="OrthoDB" id="10248398at2759"/>
<evidence type="ECO:0000256" key="1">
    <source>
        <dbReference type="ARBA" id="ARBA00006623"/>
    </source>
</evidence>
<evidence type="ECO:0000259" key="3">
    <source>
        <dbReference type="Pfam" id="PF21057"/>
    </source>
</evidence>
<dbReference type="GO" id="GO:0006606">
    <property type="term" value="P:protein import into nucleus"/>
    <property type="evidence" value="ECO:0007669"/>
    <property type="project" value="TreeGrafter"/>
</dbReference>
<dbReference type="GO" id="GO:0061608">
    <property type="term" value="F:nuclear import signal receptor activity"/>
    <property type="evidence" value="ECO:0007669"/>
    <property type="project" value="TreeGrafter"/>
</dbReference>
<dbReference type="EMBL" id="VSWC01000054">
    <property type="protein sequence ID" value="KAA1099395.1"/>
    <property type="molecule type" value="Genomic_DNA"/>
</dbReference>
<evidence type="ECO:0000313" key="5">
    <source>
        <dbReference type="EMBL" id="KAA1123200.1"/>
    </source>
</evidence>
<proteinExistence type="inferred from homology"/>
<evidence type="ECO:0000313" key="7">
    <source>
        <dbReference type="Proteomes" id="UP000325313"/>
    </source>
</evidence>
<evidence type="ECO:0000313" key="6">
    <source>
        <dbReference type="Proteomes" id="UP000324748"/>
    </source>
</evidence>
<name>A0A5B0PCT0_PUCGR</name>
<dbReference type="Pfam" id="PF05603">
    <property type="entry name" value="Hikeshi-like_N"/>
    <property type="match status" value="1"/>
</dbReference>
<dbReference type="PANTHER" id="PTHR12925">
    <property type="entry name" value="HIKESHI FAMILY MEMBER"/>
    <property type="match status" value="1"/>
</dbReference>
<dbReference type="Pfam" id="PF21057">
    <property type="entry name" value="Hikeshi-like_C"/>
    <property type="match status" value="1"/>
</dbReference>
<accession>A0A5B0PCT0</accession>
<sequence>MFHDHHQSSNLPNLPQQAVDPPVFGCIIPSRPVQTNFTHLPPNRFVFQFDDPGSINHLVVFLTGNVPLPDNYAASIHFQFPNKPDWLLLGMLSGTKPSAVFRLKGTVVPSQLDWASSTMGAVPRATATLGILVAPLAEIEAECGALNGAVTLRGPSSGPQSLPGSACGQLPHQLAKAIGLNLFRYLASFSSTTFDNQTWIPIAVLEKWWKQFEFKLANSANPEQWLLDSASAG</sequence>
<dbReference type="GO" id="GO:0005829">
    <property type="term" value="C:cytosol"/>
    <property type="evidence" value="ECO:0007669"/>
    <property type="project" value="TreeGrafter"/>
</dbReference>
<dbReference type="AlphaFoldDB" id="A0A5B0PCT0"/>
<feature type="domain" description="Hikeshi-like C-terminal" evidence="3">
    <location>
        <begin position="172"/>
        <end position="223"/>
    </location>
</feature>
<gene>
    <name evidence="4" type="ORF">PGT21_006247</name>
    <name evidence="5" type="ORF">PGTUg99_006175</name>
</gene>
<evidence type="ECO:0000259" key="2">
    <source>
        <dbReference type="Pfam" id="PF05603"/>
    </source>
</evidence>
<evidence type="ECO:0000313" key="4">
    <source>
        <dbReference type="EMBL" id="KAA1099395.1"/>
    </source>
</evidence>
<dbReference type="InterPro" id="IPR031318">
    <property type="entry name" value="OPI10"/>
</dbReference>
<reference evidence="6 7" key="1">
    <citation type="submission" date="2019-05" db="EMBL/GenBank/DDBJ databases">
        <title>Emergence of the Ug99 lineage of the wheat stem rust pathogen through somatic hybridization.</title>
        <authorList>
            <person name="Li F."/>
            <person name="Upadhyaya N.M."/>
            <person name="Sperschneider J."/>
            <person name="Matny O."/>
            <person name="Nguyen-Phuc H."/>
            <person name="Mago R."/>
            <person name="Raley C."/>
            <person name="Miller M.E."/>
            <person name="Silverstein K.A.T."/>
            <person name="Henningsen E."/>
            <person name="Hirsch C.D."/>
            <person name="Visser B."/>
            <person name="Pretorius Z.A."/>
            <person name="Steffenson B.J."/>
            <person name="Schwessinger B."/>
            <person name="Dodds P.N."/>
            <person name="Figueroa M."/>
        </authorList>
    </citation>
    <scope>NUCLEOTIDE SEQUENCE [LARGE SCALE GENOMIC DNA]</scope>
    <source>
        <strain evidence="4">21-0</strain>
        <strain evidence="5 7">Ug99</strain>
    </source>
</reference>
<dbReference type="InterPro" id="IPR048364">
    <property type="entry name" value="Hikeshi-like_C"/>
</dbReference>
<comment type="caution">
    <text evidence="4">The sequence shown here is derived from an EMBL/GenBank/DDBJ whole genome shotgun (WGS) entry which is preliminary data.</text>
</comment>
<comment type="similarity">
    <text evidence="1">Belongs to the OPI10 family.</text>
</comment>